<gene>
    <name evidence="4" type="ORF">R3P93_10480</name>
</gene>
<dbReference type="NCBIfam" id="TIGR00254">
    <property type="entry name" value="GGDEF"/>
    <property type="match status" value="1"/>
</dbReference>
<sequence length="459" mass="49660">MSREHDAPPRHVAAVSGTASGTAAQRDALTGLPNRDEILALITAELDGRTPGRQFSVLLVDIDGFREFNDALGPAQGDDLLCMIADRLLASTRPGDTIGRLTGDEFVVIARGSHSIAARALAAGFASIFEPAFELGDRQLTLTASVGVASSTDTDISATQLVHNAAAAMHAAKAVGRNEHHVFTDELHHTNRTRLELIERLRGIAMVERELTMVYQPIVELTTGTVVGAEALIRWNHPELGLLMPDTFIPLAEDADLIVPLSMWILAEVAHTIADWQTRNIHLQVGVNISPAHFATGSLATDVIDIVDTYGIQPGRLALELSESQTLHDLDAVHYQLRDVQRHGVLIAIDDFGSGFSSLERLATLPVDTLKIDKSLTQHLDSDNLHRRRAMTTLCTALVDVTTTLGKDTVIEGIETPEQLQVCTDMGVTFGQGHLLGRPMPVAALEQFITRHSTHSESA</sequence>
<keyword evidence="5" id="KW-1185">Reference proteome</keyword>
<keyword evidence="4" id="KW-0548">Nucleotidyltransferase</keyword>
<dbReference type="InterPro" id="IPR000160">
    <property type="entry name" value="GGDEF_dom"/>
</dbReference>
<dbReference type="SUPFAM" id="SSF141868">
    <property type="entry name" value="EAL domain-like"/>
    <property type="match status" value="1"/>
</dbReference>
<dbReference type="GO" id="GO:0071111">
    <property type="term" value="F:cyclic-guanylate-specific phosphodiesterase activity"/>
    <property type="evidence" value="ECO:0007669"/>
    <property type="project" value="UniProtKB-EC"/>
</dbReference>
<feature type="compositionally biased region" description="Low complexity" evidence="1">
    <location>
        <begin position="12"/>
        <end position="24"/>
    </location>
</feature>
<dbReference type="Pfam" id="PF00990">
    <property type="entry name" value="GGDEF"/>
    <property type="match status" value="1"/>
</dbReference>
<dbReference type="PANTHER" id="PTHR33121">
    <property type="entry name" value="CYCLIC DI-GMP PHOSPHODIESTERASE PDEF"/>
    <property type="match status" value="1"/>
</dbReference>
<evidence type="ECO:0000259" key="2">
    <source>
        <dbReference type="PROSITE" id="PS50883"/>
    </source>
</evidence>
<dbReference type="EC" id="3.1.4.52" evidence="4"/>
<proteinExistence type="predicted"/>
<keyword evidence="4" id="KW-0378">Hydrolase</keyword>
<dbReference type="Proteomes" id="UP001186104">
    <property type="component" value="Unassembled WGS sequence"/>
</dbReference>
<dbReference type="Pfam" id="PF00563">
    <property type="entry name" value="EAL"/>
    <property type="match status" value="1"/>
</dbReference>
<dbReference type="InterPro" id="IPR050706">
    <property type="entry name" value="Cyclic-di-GMP_PDE-like"/>
</dbReference>
<evidence type="ECO:0000256" key="1">
    <source>
        <dbReference type="SAM" id="MobiDB-lite"/>
    </source>
</evidence>
<dbReference type="EC" id="2.7.7.65" evidence="4"/>
<dbReference type="SUPFAM" id="SSF55073">
    <property type="entry name" value="Nucleotide cyclase"/>
    <property type="match status" value="1"/>
</dbReference>
<dbReference type="InterPro" id="IPR043128">
    <property type="entry name" value="Rev_trsase/Diguanyl_cyclase"/>
</dbReference>
<evidence type="ECO:0000259" key="3">
    <source>
        <dbReference type="PROSITE" id="PS50887"/>
    </source>
</evidence>
<dbReference type="InterPro" id="IPR029787">
    <property type="entry name" value="Nucleotide_cyclase"/>
</dbReference>
<name>A0ABU4CZW0_9NOCA</name>
<accession>A0ABU4CZW0</accession>
<dbReference type="PROSITE" id="PS50883">
    <property type="entry name" value="EAL"/>
    <property type="match status" value="1"/>
</dbReference>
<dbReference type="CDD" id="cd01948">
    <property type="entry name" value="EAL"/>
    <property type="match status" value="1"/>
</dbReference>
<keyword evidence="4" id="KW-0808">Transferase</keyword>
<organism evidence="4 5">
    <name type="scientific">Rhodococcus cerastii</name>
    <dbReference type="NCBI Taxonomy" id="908616"/>
    <lineage>
        <taxon>Bacteria</taxon>
        <taxon>Bacillati</taxon>
        <taxon>Actinomycetota</taxon>
        <taxon>Actinomycetes</taxon>
        <taxon>Mycobacteriales</taxon>
        <taxon>Nocardiaceae</taxon>
        <taxon>Rhodococcus</taxon>
    </lineage>
</organism>
<dbReference type="RefSeq" id="WP_082898547.1">
    <property type="nucleotide sequence ID" value="NZ_JAWLKF010000004.1"/>
</dbReference>
<reference evidence="4 5" key="1">
    <citation type="submission" date="2023-10" db="EMBL/GenBank/DDBJ databases">
        <title>Development of a sustainable strategy for remediation of hydrocarbon-contaminated territories based on the waste exchange concept.</title>
        <authorList>
            <person name="Krivoruchko A."/>
        </authorList>
    </citation>
    <scope>NUCLEOTIDE SEQUENCE [LARGE SCALE GENOMIC DNA]</scope>
    <source>
        <strain evidence="4 5">IEGM 1327</strain>
    </source>
</reference>
<dbReference type="CDD" id="cd01949">
    <property type="entry name" value="GGDEF"/>
    <property type="match status" value="1"/>
</dbReference>
<evidence type="ECO:0000313" key="4">
    <source>
        <dbReference type="EMBL" id="MDV6302984.1"/>
    </source>
</evidence>
<dbReference type="SMART" id="SM00267">
    <property type="entry name" value="GGDEF"/>
    <property type="match status" value="1"/>
</dbReference>
<dbReference type="Gene3D" id="3.30.70.270">
    <property type="match status" value="1"/>
</dbReference>
<feature type="domain" description="GGDEF" evidence="3">
    <location>
        <begin position="53"/>
        <end position="185"/>
    </location>
</feature>
<dbReference type="PANTHER" id="PTHR33121:SF79">
    <property type="entry name" value="CYCLIC DI-GMP PHOSPHODIESTERASE PDED-RELATED"/>
    <property type="match status" value="1"/>
</dbReference>
<evidence type="ECO:0000313" key="5">
    <source>
        <dbReference type="Proteomes" id="UP001186104"/>
    </source>
</evidence>
<dbReference type="Gene3D" id="3.20.20.450">
    <property type="entry name" value="EAL domain"/>
    <property type="match status" value="1"/>
</dbReference>
<comment type="caution">
    <text evidence="4">The sequence shown here is derived from an EMBL/GenBank/DDBJ whole genome shotgun (WGS) entry which is preliminary data.</text>
</comment>
<dbReference type="EMBL" id="JAWLKF010000004">
    <property type="protein sequence ID" value="MDV6302984.1"/>
    <property type="molecule type" value="Genomic_DNA"/>
</dbReference>
<feature type="domain" description="EAL" evidence="2">
    <location>
        <begin position="194"/>
        <end position="453"/>
    </location>
</feature>
<dbReference type="GO" id="GO:0052621">
    <property type="term" value="F:diguanylate cyclase activity"/>
    <property type="evidence" value="ECO:0007669"/>
    <property type="project" value="UniProtKB-EC"/>
</dbReference>
<dbReference type="InterPro" id="IPR001633">
    <property type="entry name" value="EAL_dom"/>
</dbReference>
<dbReference type="PROSITE" id="PS50887">
    <property type="entry name" value="GGDEF"/>
    <property type="match status" value="1"/>
</dbReference>
<protein>
    <submittedName>
        <fullName evidence="4">Bifunctional diguanylate cyclase/phosphodiesterase</fullName>
        <ecNumber evidence="4">2.7.7.65</ecNumber>
        <ecNumber evidence="4">3.1.4.52</ecNumber>
    </submittedName>
</protein>
<dbReference type="SMART" id="SM00052">
    <property type="entry name" value="EAL"/>
    <property type="match status" value="1"/>
</dbReference>
<dbReference type="InterPro" id="IPR035919">
    <property type="entry name" value="EAL_sf"/>
</dbReference>
<feature type="region of interest" description="Disordered" evidence="1">
    <location>
        <begin position="1"/>
        <end position="24"/>
    </location>
</feature>